<dbReference type="InterPro" id="IPR020841">
    <property type="entry name" value="PKS_Beta-ketoAc_synthase_dom"/>
</dbReference>
<dbReference type="InterPro" id="IPR014030">
    <property type="entry name" value="Ketoacyl_synth_N"/>
</dbReference>
<accession>A0A1C0ZVH3</accession>
<sequence length="397" mass="42379">MDNRIVITGFGLKLPKINNVEQFEKAIKLGTCTQSIVTGIGPKKQSLVCGIIEDELEEVKEKTLRGYPRASLLGIAATKEAIQRAKLTNPKARMAVIMGTSTASLPEVEQSSYLYRNNHYNKISPFNAGMTNIHSLSSGVANYFGMGDGNLVFTITNGCSSGSDAIFLGKTLLEKGVADICIVGAAETPLCDSAIASFARQKAIKFNAEIGETGNPFSKNSNSFVLSEGAAVIVLETELQAKRDSKDIYGYITGAAANNDGVDIHSMDETGERLYQTFDQAVGNKAITYTNSLALGLDLQDTNEAKNHIKKLGNHTPITSIKGMIGHAFAVSGVAQLISSLLSIRGGYIPATIQSNFAGYEHVNIVKKTTYCDVQHIAITSHGYGGNNNTIVVSKVG</sequence>
<dbReference type="InterPro" id="IPR000794">
    <property type="entry name" value="Beta-ketoacyl_synthase"/>
</dbReference>
<comment type="caution">
    <text evidence="5">The sequence shown here is derived from an EMBL/GenBank/DDBJ whole genome shotgun (WGS) entry which is preliminary data.</text>
</comment>
<comment type="similarity">
    <text evidence="1 3">Belongs to the thiolase-like superfamily. Beta-ketoacyl-ACP synthases family.</text>
</comment>
<evidence type="ECO:0000256" key="3">
    <source>
        <dbReference type="RuleBase" id="RU003694"/>
    </source>
</evidence>
<dbReference type="InterPro" id="IPR016039">
    <property type="entry name" value="Thiolase-like"/>
</dbReference>
<evidence type="ECO:0000256" key="2">
    <source>
        <dbReference type="ARBA" id="ARBA00022679"/>
    </source>
</evidence>
<dbReference type="EMBL" id="LYPC01000027">
    <property type="protein sequence ID" value="OCT12077.1"/>
    <property type="molecule type" value="Genomic_DNA"/>
</dbReference>
<dbReference type="STRING" id="512399.A8709_29935"/>
<dbReference type="AlphaFoldDB" id="A0A1C0ZVH3"/>
<evidence type="ECO:0000313" key="6">
    <source>
        <dbReference type="Proteomes" id="UP000093309"/>
    </source>
</evidence>
<evidence type="ECO:0000256" key="1">
    <source>
        <dbReference type="ARBA" id="ARBA00008467"/>
    </source>
</evidence>
<dbReference type="Proteomes" id="UP000093309">
    <property type="component" value="Unassembled WGS sequence"/>
</dbReference>
<dbReference type="SMART" id="SM00825">
    <property type="entry name" value="PKS_KS"/>
    <property type="match status" value="1"/>
</dbReference>
<dbReference type="Gene3D" id="3.40.47.10">
    <property type="match status" value="2"/>
</dbReference>
<dbReference type="PROSITE" id="PS52004">
    <property type="entry name" value="KS3_2"/>
    <property type="match status" value="1"/>
</dbReference>
<name>A0A1C0ZVH3_9BACL</name>
<feature type="domain" description="Ketosynthase family 3 (KS3)" evidence="4">
    <location>
        <begin position="2"/>
        <end position="395"/>
    </location>
</feature>
<dbReference type="OrthoDB" id="2773909at2"/>
<dbReference type="PROSITE" id="PS00098">
    <property type="entry name" value="THIOLASE_1"/>
    <property type="match status" value="1"/>
</dbReference>
<evidence type="ECO:0000313" key="5">
    <source>
        <dbReference type="EMBL" id="OCT12077.1"/>
    </source>
</evidence>
<dbReference type="PANTHER" id="PTHR11712:SF336">
    <property type="entry name" value="3-OXOACYL-[ACYL-CARRIER-PROTEIN] SYNTHASE, MITOCHONDRIAL"/>
    <property type="match status" value="1"/>
</dbReference>
<reference evidence="6" key="1">
    <citation type="submission" date="2016-05" db="EMBL/GenBank/DDBJ databases">
        <title>Paenibacillus oryzae. sp. nov., isolated from the rice root.</title>
        <authorList>
            <person name="Zhang J."/>
            <person name="Zhang X."/>
        </authorList>
    </citation>
    <scope>NUCLEOTIDE SEQUENCE [LARGE SCALE GENOMIC DNA]</scope>
    <source>
        <strain evidence="6">KCTC13222</strain>
    </source>
</reference>
<dbReference type="InterPro" id="IPR014031">
    <property type="entry name" value="Ketoacyl_synth_C"/>
</dbReference>
<keyword evidence="6" id="KW-1185">Reference proteome</keyword>
<dbReference type="GO" id="GO:0006633">
    <property type="term" value="P:fatty acid biosynthetic process"/>
    <property type="evidence" value="ECO:0007669"/>
    <property type="project" value="TreeGrafter"/>
</dbReference>
<organism evidence="5 6">
    <name type="scientific">Paenibacillus pectinilyticus</name>
    <dbReference type="NCBI Taxonomy" id="512399"/>
    <lineage>
        <taxon>Bacteria</taxon>
        <taxon>Bacillati</taxon>
        <taxon>Bacillota</taxon>
        <taxon>Bacilli</taxon>
        <taxon>Bacillales</taxon>
        <taxon>Paenibacillaceae</taxon>
        <taxon>Paenibacillus</taxon>
    </lineage>
</organism>
<evidence type="ECO:0000259" key="4">
    <source>
        <dbReference type="PROSITE" id="PS52004"/>
    </source>
</evidence>
<dbReference type="GO" id="GO:0004315">
    <property type="term" value="F:3-oxoacyl-[acyl-carrier-protein] synthase activity"/>
    <property type="evidence" value="ECO:0007669"/>
    <property type="project" value="TreeGrafter"/>
</dbReference>
<dbReference type="RefSeq" id="WP_065856031.1">
    <property type="nucleotide sequence ID" value="NZ_LYPC01000027.1"/>
</dbReference>
<proteinExistence type="inferred from homology"/>
<keyword evidence="2 3" id="KW-0808">Transferase</keyword>
<protein>
    <recommendedName>
        <fullName evidence="4">Ketosynthase family 3 (KS3) domain-containing protein</fullName>
    </recommendedName>
</protein>
<dbReference type="SUPFAM" id="SSF53901">
    <property type="entry name" value="Thiolase-like"/>
    <property type="match status" value="2"/>
</dbReference>
<dbReference type="Pfam" id="PF00109">
    <property type="entry name" value="ketoacyl-synt"/>
    <property type="match status" value="1"/>
</dbReference>
<dbReference type="PANTHER" id="PTHR11712">
    <property type="entry name" value="POLYKETIDE SYNTHASE-RELATED"/>
    <property type="match status" value="1"/>
</dbReference>
<dbReference type="Pfam" id="PF02801">
    <property type="entry name" value="Ketoacyl-synt_C"/>
    <property type="match status" value="1"/>
</dbReference>
<dbReference type="GO" id="GO:0005829">
    <property type="term" value="C:cytosol"/>
    <property type="evidence" value="ECO:0007669"/>
    <property type="project" value="TreeGrafter"/>
</dbReference>
<dbReference type="InterPro" id="IPR020615">
    <property type="entry name" value="Thiolase_acyl_enz_int_AS"/>
</dbReference>
<gene>
    <name evidence="5" type="ORF">A8709_29935</name>
</gene>